<name>A0A4Y2WZS9_ARAVE</name>
<accession>A0A4Y2WZS9</accession>
<protein>
    <submittedName>
        <fullName evidence="2">Uncharacterized protein</fullName>
    </submittedName>
</protein>
<evidence type="ECO:0000313" key="4">
    <source>
        <dbReference type="Proteomes" id="UP000499080"/>
    </source>
</evidence>
<dbReference type="EMBL" id="BGPR01069183">
    <property type="protein sequence ID" value="GBO42905.1"/>
    <property type="molecule type" value="Genomic_DNA"/>
</dbReference>
<evidence type="ECO:0000256" key="1">
    <source>
        <dbReference type="SAM" id="MobiDB-lite"/>
    </source>
</evidence>
<proteinExistence type="predicted"/>
<dbReference type="Proteomes" id="UP000499080">
    <property type="component" value="Unassembled WGS sequence"/>
</dbReference>
<dbReference type="AlphaFoldDB" id="A0A4Y2WZS9"/>
<dbReference type="OrthoDB" id="444945at2759"/>
<dbReference type="EMBL" id="BGPR01069191">
    <property type="protein sequence ID" value="GBO42912.1"/>
    <property type="molecule type" value="Genomic_DNA"/>
</dbReference>
<sequence>ELASTAQESAENYDSSKDTSLITDEDKERKESREMIMLKGQSKRLWNELYKVIH</sequence>
<evidence type="ECO:0000313" key="2">
    <source>
        <dbReference type="EMBL" id="GBO42905.1"/>
    </source>
</evidence>
<evidence type="ECO:0000313" key="3">
    <source>
        <dbReference type="EMBL" id="GBO42912.1"/>
    </source>
</evidence>
<comment type="caution">
    <text evidence="2">The sequence shown here is derived from an EMBL/GenBank/DDBJ whole genome shotgun (WGS) entry which is preliminary data.</text>
</comment>
<reference evidence="2 4" key="1">
    <citation type="journal article" date="2019" name="Sci. Rep.">
        <title>Orb-weaving spider Araneus ventricosus genome elucidates the spidroin gene catalogue.</title>
        <authorList>
            <person name="Kono N."/>
            <person name="Nakamura H."/>
            <person name="Ohtoshi R."/>
            <person name="Moran D.A.P."/>
            <person name="Shinohara A."/>
            <person name="Yoshida Y."/>
            <person name="Fujiwara M."/>
            <person name="Mori M."/>
            <person name="Tomita M."/>
            <person name="Arakawa K."/>
        </authorList>
    </citation>
    <scope>NUCLEOTIDE SEQUENCE [LARGE SCALE GENOMIC DNA]</scope>
</reference>
<feature type="compositionally biased region" description="Polar residues" evidence="1">
    <location>
        <begin position="1"/>
        <end position="22"/>
    </location>
</feature>
<feature type="region of interest" description="Disordered" evidence="1">
    <location>
        <begin position="1"/>
        <end position="31"/>
    </location>
</feature>
<organism evidence="2 4">
    <name type="scientific">Araneus ventricosus</name>
    <name type="common">Orbweaver spider</name>
    <name type="synonym">Epeira ventricosa</name>
    <dbReference type="NCBI Taxonomy" id="182803"/>
    <lineage>
        <taxon>Eukaryota</taxon>
        <taxon>Metazoa</taxon>
        <taxon>Ecdysozoa</taxon>
        <taxon>Arthropoda</taxon>
        <taxon>Chelicerata</taxon>
        <taxon>Arachnida</taxon>
        <taxon>Araneae</taxon>
        <taxon>Araneomorphae</taxon>
        <taxon>Entelegynae</taxon>
        <taxon>Araneoidea</taxon>
        <taxon>Araneidae</taxon>
        <taxon>Araneus</taxon>
    </lineage>
</organism>
<gene>
    <name evidence="3" type="ORF">AVEN_214405_1</name>
    <name evidence="2" type="ORF">AVEN_242565_1</name>
</gene>
<keyword evidence="4" id="KW-1185">Reference proteome</keyword>
<feature type="non-terminal residue" evidence="2">
    <location>
        <position position="1"/>
    </location>
</feature>